<reference evidence="5" key="1">
    <citation type="submission" date="2001-08" db="EMBL/GenBank/DDBJ databases">
        <title>Oryza sativa nipponbare(GA3) genomic DNA, chromosome 2, BAC clone:OJ1134_F06.</title>
        <authorList>
            <person name="Sasaki T."/>
            <person name="Matsumoto T."/>
            <person name="Yamamoto K."/>
        </authorList>
    </citation>
    <scope>NUCLEOTIDE SEQUENCE</scope>
</reference>
<name>Q6K3S9_ORYSJ</name>
<dbReference type="PANTHER" id="PTHR42647">
    <property type="entry name" value="SBP (S-RIBONUCLEASE BINDING PROTEIN) FAMILY PROTEIN"/>
    <property type="match status" value="1"/>
</dbReference>
<evidence type="ECO:0008006" key="7">
    <source>
        <dbReference type="Google" id="ProtNLM"/>
    </source>
</evidence>
<keyword evidence="3" id="KW-0862">Zinc</keyword>
<dbReference type="Proteomes" id="UP000000763">
    <property type="component" value="Chromosome 2"/>
</dbReference>
<protein>
    <recommendedName>
        <fullName evidence="7">RING-type domain-containing protein</fullName>
    </recommendedName>
</protein>
<accession>Q6K3S9</accession>
<evidence type="ECO:0000256" key="3">
    <source>
        <dbReference type="ARBA" id="ARBA00022833"/>
    </source>
</evidence>
<evidence type="ECO:0000313" key="6">
    <source>
        <dbReference type="Proteomes" id="UP000000763"/>
    </source>
</evidence>
<evidence type="ECO:0000256" key="1">
    <source>
        <dbReference type="ARBA" id="ARBA00022723"/>
    </source>
</evidence>
<dbReference type="EMBL" id="AP005614">
    <property type="protein sequence ID" value="BAD19942.1"/>
    <property type="molecule type" value="Genomic_DNA"/>
</dbReference>
<dbReference type="GO" id="GO:0008270">
    <property type="term" value="F:zinc ion binding"/>
    <property type="evidence" value="ECO:0007669"/>
    <property type="project" value="UniProtKB-KW"/>
</dbReference>
<dbReference type="PANTHER" id="PTHR42647:SF72">
    <property type="entry name" value="EF-HAND CALCIUM-BINDING DOMAIN-CONTAINING PROTEIN 4A"/>
    <property type="match status" value="1"/>
</dbReference>
<dbReference type="AlphaFoldDB" id="Q6K3S9"/>
<organism evidence="4 6">
    <name type="scientific">Oryza sativa subsp. japonica</name>
    <name type="common">Rice</name>
    <dbReference type="NCBI Taxonomy" id="39947"/>
    <lineage>
        <taxon>Eukaryota</taxon>
        <taxon>Viridiplantae</taxon>
        <taxon>Streptophyta</taxon>
        <taxon>Embryophyta</taxon>
        <taxon>Tracheophyta</taxon>
        <taxon>Spermatophyta</taxon>
        <taxon>Magnoliopsida</taxon>
        <taxon>Liliopsida</taxon>
        <taxon>Poales</taxon>
        <taxon>Poaceae</taxon>
        <taxon>BOP clade</taxon>
        <taxon>Oryzoideae</taxon>
        <taxon>Oryzeae</taxon>
        <taxon>Oryzinae</taxon>
        <taxon>Oryza</taxon>
        <taxon>Oryza sativa</taxon>
    </lineage>
</organism>
<reference evidence="6" key="3">
    <citation type="journal article" date="2005" name="Nature">
        <title>The map-based sequence of the rice genome.</title>
        <authorList>
            <consortium name="International rice genome sequencing project (IRGSP)"/>
            <person name="Matsumoto T."/>
            <person name="Wu J."/>
            <person name="Kanamori H."/>
            <person name="Katayose Y."/>
            <person name="Fujisawa M."/>
            <person name="Namiki N."/>
            <person name="Mizuno H."/>
            <person name="Yamamoto K."/>
            <person name="Antonio B.A."/>
            <person name="Baba T."/>
            <person name="Sakata K."/>
            <person name="Nagamura Y."/>
            <person name="Aoki H."/>
            <person name="Arikawa K."/>
            <person name="Arita K."/>
            <person name="Bito T."/>
            <person name="Chiden Y."/>
            <person name="Fujitsuka N."/>
            <person name="Fukunaka R."/>
            <person name="Hamada M."/>
            <person name="Harada C."/>
            <person name="Hayashi A."/>
            <person name="Hijishita S."/>
            <person name="Honda M."/>
            <person name="Hosokawa S."/>
            <person name="Ichikawa Y."/>
            <person name="Idonuma A."/>
            <person name="Iijima M."/>
            <person name="Ikeda M."/>
            <person name="Ikeno M."/>
            <person name="Ito K."/>
            <person name="Ito S."/>
            <person name="Ito T."/>
            <person name="Ito Y."/>
            <person name="Ito Y."/>
            <person name="Iwabuchi A."/>
            <person name="Kamiya K."/>
            <person name="Karasawa W."/>
            <person name="Kurita K."/>
            <person name="Katagiri S."/>
            <person name="Kikuta A."/>
            <person name="Kobayashi H."/>
            <person name="Kobayashi N."/>
            <person name="Machita K."/>
            <person name="Maehara T."/>
            <person name="Masukawa M."/>
            <person name="Mizubayashi T."/>
            <person name="Mukai Y."/>
            <person name="Nagasaki H."/>
            <person name="Nagata Y."/>
            <person name="Naito S."/>
            <person name="Nakashima M."/>
            <person name="Nakama Y."/>
            <person name="Nakamichi Y."/>
            <person name="Nakamura M."/>
            <person name="Meguro A."/>
            <person name="Negishi M."/>
            <person name="Ohta I."/>
            <person name="Ohta T."/>
            <person name="Okamoto M."/>
            <person name="Ono N."/>
            <person name="Saji S."/>
            <person name="Sakaguchi M."/>
            <person name="Sakai K."/>
            <person name="Shibata M."/>
            <person name="Shimokawa T."/>
            <person name="Song J."/>
            <person name="Takazaki Y."/>
            <person name="Terasawa K."/>
            <person name="Tsugane M."/>
            <person name="Tsuji K."/>
            <person name="Ueda S."/>
            <person name="Waki K."/>
            <person name="Yamagata H."/>
            <person name="Yamamoto M."/>
            <person name="Yamamoto S."/>
            <person name="Yamane H."/>
            <person name="Yoshiki S."/>
            <person name="Yoshihara R."/>
            <person name="Yukawa K."/>
            <person name="Zhong H."/>
            <person name="Yano M."/>
            <person name="Yuan Q."/>
            <person name="Ouyang S."/>
            <person name="Liu J."/>
            <person name="Jones K.M."/>
            <person name="Gansberger K."/>
            <person name="Moffat K."/>
            <person name="Hill J."/>
            <person name="Bera J."/>
            <person name="Fadrosh D."/>
            <person name="Jin S."/>
            <person name="Johri S."/>
            <person name="Kim M."/>
            <person name="Overton L."/>
            <person name="Reardon M."/>
            <person name="Tsitrin T."/>
            <person name="Vuong H."/>
            <person name="Weaver B."/>
            <person name="Ciecko A."/>
            <person name="Tallon L."/>
            <person name="Jackson J."/>
            <person name="Pai G."/>
            <person name="Aken S.V."/>
            <person name="Utterback T."/>
            <person name="Reidmuller S."/>
            <person name="Feldblyum T."/>
            <person name="Hsiao J."/>
            <person name="Zismann V."/>
            <person name="Iobst S."/>
            <person name="de Vazeille A.R."/>
            <person name="Buell C.R."/>
            <person name="Ying K."/>
            <person name="Li Y."/>
            <person name="Lu T."/>
            <person name="Huang Y."/>
            <person name="Zhao Q."/>
            <person name="Feng Q."/>
            <person name="Zhang L."/>
            <person name="Zhu J."/>
            <person name="Weng Q."/>
            <person name="Mu J."/>
            <person name="Lu Y."/>
            <person name="Fan D."/>
            <person name="Liu Y."/>
            <person name="Guan J."/>
            <person name="Zhang Y."/>
            <person name="Yu S."/>
            <person name="Liu X."/>
            <person name="Zhang Y."/>
            <person name="Hong G."/>
            <person name="Han B."/>
            <person name="Choisne N."/>
            <person name="Demange N."/>
            <person name="Orjeda G."/>
            <person name="Samain S."/>
            <person name="Cattolico L."/>
            <person name="Pelletier E."/>
            <person name="Couloux A."/>
            <person name="Segurens B."/>
            <person name="Wincker P."/>
            <person name="D'Hont A."/>
            <person name="Scarpelli C."/>
            <person name="Weissenbach J."/>
            <person name="Salanoubat M."/>
            <person name="Quetier F."/>
            <person name="Yu Y."/>
            <person name="Kim H.R."/>
            <person name="Rambo T."/>
            <person name="Currie J."/>
            <person name="Collura K."/>
            <person name="Luo M."/>
            <person name="Yang T."/>
            <person name="Ammiraju J.S.S."/>
            <person name="Engler F."/>
            <person name="Soderlund C."/>
            <person name="Wing R.A."/>
            <person name="Palmer L.E."/>
            <person name="de la Bastide M."/>
            <person name="Spiegel L."/>
            <person name="Nascimento L."/>
            <person name="Zutavern T."/>
            <person name="O'Shaughnessy A."/>
            <person name="Dike S."/>
            <person name="Dedhia N."/>
            <person name="Preston R."/>
            <person name="Balija V."/>
            <person name="McCombie W.R."/>
            <person name="Chow T."/>
            <person name="Chen H."/>
            <person name="Chung M."/>
            <person name="Chen C."/>
            <person name="Shaw J."/>
            <person name="Wu H."/>
            <person name="Hsiao K."/>
            <person name="Chao Y."/>
            <person name="Chu M."/>
            <person name="Cheng C."/>
            <person name="Hour A."/>
            <person name="Lee P."/>
            <person name="Lin S."/>
            <person name="Lin Y."/>
            <person name="Liou J."/>
            <person name="Liu S."/>
            <person name="Hsing Y."/>
            <person name="Raghuvanshi S."/>
            <person name="Mohanty A."/>
            <person name="Bharti A.K."/>
            <person name="Gaur A."/>
            <person name="Gupta V."/>
            <person name="Kumar D."/>
            <person name="Ravi V."/>
            <person name="Vij S."/>
            <person name="Kapur A."/>
            <person name="Khurana P."/>
            <person name="Khurana P."/>
            <person name="Khurana J.P."/>
            <person name="Tyagi A.K."/>
            <person name="Gaikwad K."/>
            <person name="Singh A."/>
            <person name="Dalal V."/>
            <person name="Srivastava S."/>
            <person name="Dixit A."/>
            <person name="Pal A.K."/>
            <person name="Ghazi I.A."/>
            <person name="Yadav M."/>
            <person name="Pandit A."/>
            <person name="Bhargava A."/>
            <person name="Sureshbabu K."/>
            <person name="Batra K."/>
            <person name="Sharma T.R."/>
            <person name="Mohapatra T."/>
            <person name="Singh N.K."/>
            <person name="Messing J."/>
            <person name="Nelson A.B."/>
            <person name="Fuks G."/>
            <person name="Kavchok S."/>
            <person name="Keizer G."/>
            <person name="Linton E."/>
            <person name="Llaca V."/>
            <person name="Song R."/>
            <person name="Tanyolac B."/>
            <person name="Young S."/>
            <person name="Ho-Il K."/>
            <person name="Hahn J.H."/>
            <person name="Sangsakoo G."/>
            <person name="Vanavichit A."/>
            <person name="de Mattos Luiz.A.T."/>
            <person name="Zimmer P.D."/>
            <person name="Malone G."/>
            <person name="Dellagostin O."/>
            <person name="de Oliveira A.C."/>
            <person name="Bevan M."/>
            <person name="Bancroft I."/>
            <person name="Minx P."/>
            <person name="Cordum H."/>
            <person name="Wilson R."/>
            <person name="Cheng Z."/>
            <person name="Jin W."/>
            <person name="Jiang J."/>
            <person name="Leong S.A."/>
            <person name="Iwama H."/>
            <person name="Gojobori T."/>
            <person name="Itoh T."/>
            <person name="Niimura Y."/>
            <person name="Fujii Y."/>
            <person name="Habara T."/>
            <person name="Sakai H."/>
            <person name="Sato Y."/>
            <person name="Wilson G."/>
            <person name="Kumar K."/>
            <person name="McCouch S."/>
            <person name="Juretic N."/>
            <person name="Hoen D."/>
            <person name="Wright S."/>
            <person name="Bruskiewich R."/>
            <person name="Bureau T."/>
            <person name="Miyao A."/>
            <person name="Hirochika H."/>
            <person name="Nishikawa T."/>
            <person name="Kadowaki K."/>
            <person name="Sugiura M."/>
            <person name="Burr B."/>
            <person name="Sasaki T."/>
        </authorList>
    </citation>
    <scope>NUCLEOTIDE SEQUENCE [LARGE SCALE GENOMIC DNA]</scope>
    <source>
        <strain evidence="6">cv. Nipponbare</strain>
    </source>
</reference>
<evidence type="ECO:0000256" key="2">
    <source>
        <dbReference type="ARBA" id="ARBA00022771"/>
    </source>
</evidence>
<sequence length="218" mass="22951">MRAGLEEAQRRHVRALVAAAARAPTGRVRAAEAKLDRACCRNAELEEKSPYAVAAATGEGDAEDAQSCCFETPGGGAAATAADAVSGATSCKACRVTEAFVPLLPCRRLCLCGTCEAAVDACPVCATTKIASVHVLLSCSHSYVPHQPLHGVGNFDSATAMARPKPGIRQPTPVSSKLTTIILSQVTWKFMLGKPRFCASVISGPCEFCRWKQQCSVR</sequence>
<keyword evidence="1" id="KW-0479">Metal-binding</keyword>
<reference evidence="6" key="4">
    <citation type="journal article" date="2008" name="Nucleic Acids Res.">
        <title>The rice annotation project database (RAP-DB): 2008 update.</title>
        <authorList>
            <consortium name="The rice annotation project (RAP)"/>
        </authorList>
    </citation>
    <scope>GENOME REANNOTATION</scope>
    <source>
        <strain evidence="6">cv. Nipponbare</strain>
    </source>
</reference>
<keyword evidence="2" id="KW-0863">Zinc-finger</keyword>
<reference evidence="4" key="2">
    <citation type="submission" date="2002-08" db="EMBL/GenBank/DDBJ databases">
        <title>Oryza sativa nipponbare(GA3) genomic DNA, chromosome 2, BAC clone:OSJNBa0090H18.</title>
        <authorList>
            <person name="Sasaki T."/>
            <person name="Matsumoto T."/>
            <person name="Katayose Y."/>
        </authorList>
    </citation>
    <scope>NUCLEOTIDE SEQUENCE</scope>
</reference>
<gene>
    <name evidence="5" type="ORF">OJ1134_F06.21</name>
    <name evidence="4" type="ORF">OSJNBa0090H18.11</name>
</gene>
<dbReference type="EMBL" id="AP004117">
    <property type="protein sequence ID" value="BAD27745.1"/>
    <property type="molecule type" value="Genomic_DNA"/>
</dbReference>
<proteinExistence type="predicted"/>
<dbReference type="HOGENOM" id="CLU_1551598_0_0_1"/>
<evidence type="ECO:0000313" key="5">
    <source>
        <dbReference type="EMBL" id="BAD27745.1"/>
    </source>
</evidence>
<evidence type="ECO:0000313" key="4">
    <source>
        <dbReference type="EMBL" id="BAD19942.1"/>
    </source>
</evidence>